<dbReference type="AlphaFoldDB" id="A0A4D9D0W1"/>
<dbReference type="EMBL" id="SDOX01000018">
    <property type="protein sequence ID" value="TFJ84544.1"/>
    <property type="molecule type" value="Genomic_DNA"/>
</dbReference>
<evidence type="ECO:0000256" key="1">
    <source>
        <dbReference type="SAM" id="MobiDB-lite"/>
    </source>
</evidence>
<reference evidence="2 3" key="1">
    <citation type="submission" date="2019-01" db="EMBL/GenBank/DDBJ databases">
        <title>Nuclear Genome Assembly of the Microalgal Biofuel strain Nannochloropsis salina CCMP1776.</title>
        <authorList>
            <person name="Hovde B."/>
        </authorList>
    </citation>
    <scope>NUCLEOTIDE SEQUENCE [LARGE SCALE GENOMIC DNA]</scope>
    <source>
        <strain evidence="2 3">CCMP1776</strain>
    </source>
</reference>
<feature type="region of interest" description="Disordered" evidence="1">
    <location>
        <begin position="89"/>
        <end position="169"/>
    </location>
</feature>
<comment type="caution">
    <text evidence="2">The sequence shown here is derived from an EMBL/GenBank/DDBJ whole genome shotgun (WGS) entry which is preliminary data.</text>
</comment>
<proteinExistence type="predicted"/>
<evidence type="ECO:0000313" key="3">
    <source>
        <dbReference type="Proteomes" id="UP000355283"/>
    </source>
</evidence>
<feature type="compositionally biased region" description="Basic residues" evidence="1">
    <location>
        <begin position="123"/>
        <end position="134"/>
    </location>
</feature>
<accession>A0A4D9D0W1</accession>
<keyword evidence="3" id="KW-1185">Reference proteome</keyword>
<protein>
    <submittedName>
        <fullName evidence="2">Uncharacterized protein</fullName>
    </submittedName>
</protein>
<dbReference type="Proteomes" id="UP000355283">
    <property type="component" value="Unassembled WGS sequence"/>
</dbReference>
<name>A0A4D9D0W1_9STRA</name>
<gene>
    <name evidence="2" type="ORF">NSK_004010</name>
</gene>
<dbReference type="OrthoDB" id="10457338at2759"/>
<evidence type="ECO:0000313" key="2">
    <source>
        <dbReference type="EMBL" id="TFJ84544.1"/>
    </source>
</evidence>
<sequence length="264" mass="29146">MICDMSVTGLGRWESCVAFSSGRDISTGLPAADLSPPSSPSRMSTYTLFLHPQEGLYTDFGAPLLGYGVIDDIPSGPSRRESRLYGLFNNKATPSSEPPPKPSLFNRLLGTPKTRTATEKGSGRKRKLVRKKVKASSTRASSKPIKQDAAGARPGERRATQRSTLQRDNSWDVIEKQRVPLSSVAIGVGGVAAVGGYFLKRHWAQRNERLITDFVDDMSLQKFQCLRCQRLTTLMPGQQEDDVFTPDYTCPQCQSSRDMIVRKS</sequence>
<organism evidence="2 3">
    <name type="scientific">Nannochloropsis salina CCMP1776</name>
    <dbReference type="NCBI Taxonomy" id="1027361"/>
    <lineage>
        <taxon>Eukaryota</taxon>
        <taxon>Sar</taxon>
        <taxon>Stramenopiles</taxon>
        <taxon>Ochrophyta</taxon>
        <taxon>Eustigmatophyceae</taxon>
        <taxon>Eustigmatales</taxon>
        <taxon>Monodopsidaceae</taxon>
        <taxon>Microchloropsis</taxon>
        <taxon>Microchloropsis salina</taxon>
    </lineage>
</organism>